<dbReference type="Pfam" id="PF01904">
    <property type="entry name" value="DUF72"/>
    <property type="match status" value="1"/>
</dbReference>
<reference evidence="1" key="1">
    <citation type="submission" date="2020-05" db="EMBL/GenBank/DDBJ databases">
        <authorList>
            <person name="Chiriac C."/>
            <person name="Salcher M."/>
            <person name="Ghai R."/>
            <person name="Kavagutti S V."/>
        </authorList>
    </citation>
    <scope>NUCLEOTIDE SEQUENCE</scope>
</reference>
<dbReference type="Gene3D" id="3.20.20.410">
    <property type="entry name" value="Protein of unknown function UPF0759"/>
    <property type="match status" value="1"/>
</dbReference>
<protein>
    <submittedName>
        <fullName evidence="1">Unannotated protein</fullName>
    </submittedName>
</protein>
<dbReference type="PANTHER" id="PTHR30348">
    <property type="entry name" value="UNCHARACTERIZED PROTEIN YECE"/>
    <property type="match status" value="1"/>
</dbReference>
<dbReference type="InterPro" id="IPR036520">
    <property type="entry name" value="UPF0759_sf"/>
</dbReference>
<evidence type="ECO:0000313" key="3">
    <source>
        <dbReference type="EMBL" id="CAB4872591.1"/>
    </source>
</evidence>
<dbReference type="InterPro" id="IPR002763">
    <property type="entry name" value="DUF72"/>
</dbReference>
<dbReference type="SUPFAM" id="SSF117396">
    <property type="entry name" value="TM1631-like"/>
    <property type="match status" value="1"/>
</dbReference>
<dbReference type="AlphaFoldDB" id="A0A6J6RB26"/>
<evidence type="ECO:0000313" key="2">
    <source>
        <dbReference type="EMBL" id="CAB4754837.1"/>
    </source>
</evidence>
<organism evidence="1">
    <name type="scientific">freshwater metagenome</name>
    <dbReference type="NCBI Taxonomy" id="449393"/>
    <lineage>
        <taxon>unclassified sequences</taxon>
        <taxon>metagenomes</taxon>
        <taxon>ecological metagenomes</taxon>
    </lineage>
</organism>
<dbReference type="EMBL" id="CAEZYY010000014">
    <property type="protein sequence ID" value="CAB4754837.1"/>
    <property type="molecule type" value="Genomic_DNA"/>
</dbReference>
<dbReference type="EMBL" id="CAFBLR010000064">
    <property type="protein sequence ID" value="CAB4872591.1"/>
    <property type="molecule type" value="Genomic_DNA"/>
</dbReference>
<gene>
    <name evidence="1" type="ORF">UFOPK2602_01447</name>
    <name evidence="2" type="ORF">UFOPK2806_01240</name>
    <name evidence="3" type="ORF">UFOPK3417_00823</name>
    <name evidence="4" type="ORF">UFOPK4306_01740</name>
</gene>
<dbReference type="PANTHER" id="PTHR30348:SF9">
    <property type="entry name" value="UPF0759 PROTEIN YECE"/>
    <property type="match status" value="1"/>
</dbReference>
<evidence type="ECO:0000313" key="4">
    <source>
        <dbReference type="EMBL" id="CAB5066130.1"/>
    </source>
</evidence>
<dbReference type="EMBL" id="CAFBQP010000071">
    <property type="protein sequence ID" value="CAB5066130.1"/>
    <property type="molecule type" value="Genomic_DNA"/>
</dbReference>
<dbReference type="EMBL" id="CAEZXX010000102">
    <property type="protein sequence ID" value="CAB4716424.1"/>
    <property type="molecule type" value="Genomic_DNA"/>
</dbReference>
<name>A0A6J6RB26_9ZZZZ</name>
<accession>A0A6J6RB26</accession>
<proteinExistence type="predicted"/>
<evidence type="ECO:0000313" key="1">
    <source>
        <dbReference type="EMBL" id="CAB4716424.1"/>
    </source>
</evidence>
<sequence>MWAFKPWIGTLYPRGTPQNRLLGEYARSFDTVEGNTTFYALPEARSVARWAEQVPENFRFVLKMPKRITHELRLRDAGREVAEFIERFEPLADRLGPTFVQLPASFGPEDLGVLHDFLAGLPSDREWALEVRHRDFFVGGRYEQPLDEMLRRLAINRVIMDARCVHAGPSLTPQERDEIRSKPNLPVRPVATGRSPIVRFIGQTDPSAHPAFWAPWADVCRRWLAEGLSPYVFIHTPDNLATPRLAVQFRDEVGGSASR</sequence>